<dbReference type="STRING" id="45351.A7RZQ5"/>
<dbReference type="Pfam" id="PF00754">
    <property type="entry name" value="F5_F8_type_C"/>
    <property type="match status" value="1"/>
</dbReference>
<feature type="domain" description="EGF-like" evidence="4">
    <location>
        <begin position="148"/>
        <end position="186"/>
    </location>
</feature>
<dbReference type="Proteomes" id="UP000001593">
    <property type="component" value="Unassembled WGS sequence"/>
</dbReference>
<dbReference type="Pfam" id="PF00008">
    <property type="entry name" value="EGF"/>
    <property type="match status" value="1"/>
</dbReference>
<reference evidence="5 6" key="1">
    <citation type="journal article" date="2007" name="Science">
        <title>Sea anemone genome reveals ancestral eumetazoan gene repertoire and genomic organization.</title>
        <authorList>
            <person name="Putnam N.H."/>
            <person name="Srivastava M."/>
            <person name="Hellsten U."/>
            <person name="Dirks B."/>
            <person name="Chapman J."/>
            <person name="Salamov A."/>
            <person name="Terry A."/>
            <person name="Shapiro H."/>
            <person name="Lindquist E."/>
            <person name="Kapitonov V.V."/>
            <person name="Jurka J."/>
            <person name="Genikhovich G."/>
            <person name="Grigoriev I.V."/>
            <person name="Lucas S.M."/>
            <person name="Steele R.E."/>
            <person name="Finnerty J.R."/>
            <person name="Technau U."/>
            <person name="Martindale M.Q."/>
            <person name="Rokhsar D.S."/>
        </authorList>
    </citation>
    <scope>NUCLEOTIDE SEQUENCE [LARGE SCALE GENOMIC DNA]</scope>
    <source>
        <strain evidence="6">CH2 X CH6</strain>
    </source>
</reference>
<dbReference type="Gene3D" id="2.10.25.10">
    <property type="entry name" value="Laminin"/>
    <property type="match status" value="1"/>
</dbReference>
<keyword evidence="2" id="KW-1015">Disulfide bond</keyword>
<keyword evidence="6" id="KW-1185">Reference proteome</keyword>
<dbReference type="SMART" id="SM00181">
    <property type="entry name" value="EGF"/>
    <property type="match status" value="1"/>
</dbReference>
<dbReference type="InParanoid" id="A7RZQ5"/>
<dbReference type="SUPFAM" id="SSF57196">
    <property type="entry name" value="EGF/Laminin"/>
    <property type="match status" value="1"/>
</dbReference>
<comment type="similarity">
    <text evidence="1">Belongs to the EGF domain peptide family.</text>
</comment>
<dbReference type="Gene3D" id="2.60.120.260">
    <property type="entry name" value="Galactose-binding domain-like"/>
    <property type="match status" value="1"/>
</dbReference>
<evidence type="ECO:0000313" key="6">
    <source>
        <dbReference type="Proteomes" id="UP000001593"/>
    </source>
</evidence>
<dbReference type="AlphaFoldDB" id="A7RZQ5"/>
<evidence type="ECO:0008006" key="7">
    <source>
        <dbReference type="Google" id="ProtNLM"/>
    </source>
</evidence>
<evidence type="ECO:0000256" key="2">
    <source>
        <dbReference type="PROSITE-ProRule" id="PRU00076"/>
    </source>
</evidence>
<organism evidence="5 6">
    <name type="scientific">Nematostella vectensis</name>
    <name type="common">Starlet sea anemone</name>
    <dbReference type="NCBI Taxonomy" id="45351"/>
    <lineage>
        <taxon>Eukaryota</taxon>
        <taxon>Metazoa</taxon>
        <taxon>Cnidaria</taxon>
        <taxon>Anthozoa</taxon>
        <taxon>Hexacorallia</taxon>
        <taxon>Actiniaria</taxon>
        <taxon>Edwardsiidae</taxon>
        <taxon>Nematostella</taxon>
    </lineage>
</organism>
<feature type="disulfide bond" evidence="2">
    <location>
        <begin position="157"/>
        <end position="174"/>
    </location>
</feature>
<sequence>MTRIILYFAVLSVFTTISYCQKLRPLQRKPQNDFSFSNFVKQSFYYLNVKVLARSFENNPVLCWLKCLDVLSCFSVNVASSKDSESKFWCELLVTDKYNAPDKFLPNSSSHHYSISSFHVINIVFSVSQFQHYEPLQYQHRNIIVYHSQSQCEQIPCLHNGTCLPNYDDDTFTCICAVGYIGARCEKVRIITLIILLYKNRCLLACYSALGMEDGRIKNHQITASSDFGPMYKAYFGRVNQVDLEKAKYITMVATQGRPLEGGSWPGYYQWTKTYAVKFSDDGNNWADYSEGGVIKIFSGNTDSETVVKHDLVEPIKARYVRFLVKSWHNEPVMRVELYGCEP</sequence>
<evidence type="ECO:0000256" key="1">
    <source>
        <dbReference type="ARBA" id="ARBA00006373"/>
    </source>
</evidence>
<dbReference type="SUPFAM" id="SSF49785">
    <property type="entry name" value="Galactose-binding domain-like"/>
    <property type="match status" value="1"/>
</dbReference>
<comment type="caution">
    <text evidence="2">Lacks conserved residue(s) required for the propagation of feature annotation.</text>
</comment>
<keyword evidence="2" id="KW-0245">EGF-like domain</keyword>
<dbReference type="PROSITE" id="PS50026">
    <property type="entry name" value="EGF_3"/>
    <property type="match status" value="1"/>
</dbReference>
<dbReference type="HOGENOM" id="CLU_809640_0_0_1"/>
<accession>A7RZQ5</accession>
<dbReference type="PROSITE" id="PS00022">
    <property type="entry name" value="EGF_1"/>
    <property type="match status" value="1"/>
</dbReference>
<dbReference type="InterPro" id="IPR008979">
    <property type="entry name" value="Galactose-bd-like_sf"/>
</dbReference>
<evidence type="ECO:0000313" key="5">
    <source>
        <dbReference type="EMBL" id="EDO43032.1"/>
    </source>
</evidence>
<dbReference type="OMA" id="WREHISM"/>
<evidence type="ECO:0000259" key="4">
    <source>
        <dbReference type="PROSITE" id="PS50026"/>
    </source>
</evidence>
<dbReference type="SMART" id="SM00231">
    <property type="entry name" value="FA58C"/>
    <property type="match status" value="1"/>
</dbReference>
<dbReference type="CDD" id="cd00054">
    <property type="entry name" value="EGF_CA"/>
    <property type="match status" value="1"/>
</dbReference>
<dbReference type="EMBL" id="DS469558">
    <property type="protein sequence ID" value="EDO43032.1"/>
    <property type="molecule type" value="Genomic_DNA"/>
</dbReference>
<evidence type="ECO:0000259" key="3">
    <source>
        <dbReference type="PROSITE" id="PS50022"/>
    </source>
</evidence>
<dbReference type="PROSITE" id="PS50022">
    <property type="entry name" value="FA58C_3"/>
    <property type="match status" value="1"/>
</dbReference>
<dbReference type="InterPro" id="IPR000421">
    <property type="entry name" value="FA58C"/>
</dbReference>
<dbReference type="CDD" id="cd00057">
    <property type="entry name" value="FA58C"/>
    <property type="match status" value="1"/>
</dbReference>
<feature type="disulfide bond" evidence="2">
    <location>
        <begin position="176"/>
        <end position="185"/>
    </location>
</feature>
<dbReference type="PANTHER" id="PTHR24543">
    <property type="entry name" value="MULTICOPPER OXIDASE-RELATED"/>
    <property type="match status" value="1"/>
</dbReference>
<dbReference type="PROSITE" id="PS01186">
    <property type="entry name" value="EGF_2"/>
    <property type="match status" value="1"/>
</dbReference>
<feature type="domain" description="F5/8 type C" evidence="3">
    <location>
        <begin position="241"/>
        <end position="341"/>
    </location>
</feature>
<name>A7RZQ5_NEMVE</name>
<gene>
    <name evidence="5" type="ORF">NEMVEDRAFT_v1g204550</name>
</gene>
<protein>
    <recommendedName>
        <fullName evidence="7">EGF-like repeat and discoidin I-like domain-containing protein 3</fullName>
    </recommendedName>
</protein>
<dbReference type="PANTHER" id="PTHR24543:SF291">
    <property type="entry name" value="SMOKE ALARM, ISOFORM D"/>
    <property type="match status" value="1"/>
</dbReference>
<proteinExistence type="inferred from homology"/>
<dbReference type="PhylomeDB" id="A7RZQ5"/>
<dbReference type="InterPro" id="IPR000742">
    <property type="entry name" value="EGF"/>
</dbReference>